<dbReference type="AlphaFoldDB" id="A0A249W6N5"/>
<protein>
    <recommendedName>
        <fullName evidence="3">diguanylate cyclase</fullName>
        <ecNumber evidence="3">2.7.7.65</ecNumber>
    </recommendedName>
</protein>
<evidence type="ECO:0000256" key="1">
    <source>
        <dbReference type="ARBA" id="ARBA00001946"/>
    </source>
</evidence>
<dbReference type="InterPro" id="IPR050469">
    <property type="entry name" value="Diguanylate_Cyclase"/>
</dbReference>
<dbReference type="SUPFAM" id="SSF55073">
    <property type="entry name" value="Nucleotide cyclase"/>
    <property type="match status" value="1"/>
</dbReference>
<evidence type="ECO:0000256" key="2">
    <source>
        <dbReference type="ARBA" id="ARBA00010587"/>
    </source>
</evidence>
<dbReference type="EMBL" id="CP023248">
    <property type="protein sequence ID" value="ASZ52412.1"/>
    <property type="molecule type" value="Genomic_DNA"/>
</dbReference>
<evidence type="ECO:0000313" key="10">
    <source>
        <dbReference type="Proteomes" id="UP000191946"/>
    </source>
</evidence>
<dbReference type="GO" id="GO:0052621">
    <property type="term" value="F:diguanylate cyclase activity"/>
    <property type="evidence" value="ECO:0007669"/>
    <property type="project" value="UniProtKB-EC"/>
</dbReference>
<dbReference type="EMBL" id="LHQV01000006">
    <property type="protein sequence ID" value="OQK02603.1"/>
    <property type="molecule type" value="Genomic_DNA"/>
</dbReference>
<dbReference type="PANTHER" id="PTHR45138">
    <property type="entry name" value="REGULATORY COMPONENTS OF SENSORY TRANSDUCTION SYSTEM"/>
    <property type="match status" value="1"/>
</dbReference>
<dbReference type="Proteomes" id="UP000191946">
    <property type="component" value="Unassembled WGS sequence"/>
</dbReference>
<evidence type="ECO:0000256" key="5">
    <source>
        <dbReference type="ARBA" id="ARBA00023004"/>
    </source>
</evidence>
<evidence type="ECO:0000256" key="4">
    <source>
        <dbReference type="ARBA" id="ARBA00022723"/>
    </source>
</evidence>
<dbReference type="NCBIfam" id="TIGR00254">
    <property type="entry name" value="GGDEF"/>
    <property type="match status" value="1"/>
</dbReference>
<dbReference type="NCBIfam" id="TIGR02481">
    <property type="entry name" value="hemeryth_dom"/>
    <property type="match status" value="1"/>
</dbReference>
<evidence type="ECO:0000313" key="8">
    <source>
        <dbReference type="EMBL" id="ASZ52412.1"/>
    </source>
</evidence>
<dbReference type="PROSITE" id="PS50887">
    <property type="entry name" value="GGDEF"/>
    <property type="match status" value="1"/>
</dbReference>
<dbReference type="GO" id="GO:0043709">
    <property type="term" value="P:cell adhesion involved in single-species biofilm formation"/>
    <property type="evidence" value="ECO:0007669"/>
    <property type="project" value="TreeGrafter"/>
</dbReference>
<proteinExistence type="inferred from homology"/>
<dbReference type="GO" id="GO:1902201">
    <property type="term" value="P:negative regulation of bacterial-type flagellum-dependent cell motility"/>
    <property type="evidence" value="ECO:0007669"/>
    <property type="project" value="TreeGrafter"/>
</dbReference>
<dbReference type="SMART" id="SM00267">
    <property type="entry name" value="GGDEF"/>
    <property type="match status" value="1"/>
</dbReference>
<reference evidence="8" key="2">
    <citation type="submission" date="2017-09" db="EMBL/GenBank/DDBJ databases">
        <authorList>
            <person name="Ehlers B."/>
            <person name="Leendertz F.H."/>
        </authorList>
    </citation>
    <scope>NUCLEOTIDE SEQUENCE</scope>
    <source>
        <strain evidence="8">MAVP-26</strain>
    </source>
</reference>
<evidence type="ECO:0000256" key="6">
    <source>
        <dbReference type="ARBA" id="ARBA00034247"/>
    </source>
</evidence>
<comment type="catalytic activity">
    <reaction evidence="6">
        <text>2 GTP = 3',3'-c-di-GMP + 2 diphosphate</text>
        <dbReference type="Rhea" id="RHEA:24898"/>
        <dbReference type="ChEBI" id="CHEBI:33019"/>
        <dbReference type="ChEBI" id="CHEBI:37565"/>
        <dbReference type="ChEBI" id="CHEBI:58805"/>
        <dbReference type="EC" id="2.7.7.65"/>
    </reaction>
</comment>
<sequence>MSSFRWDIYFETGIEDVDDQHQYLVEFINKYGKLLTRNTISIADIQSALFELSRYAEFHFKEEENLMREVGIHHEHLQKHIQVHRTFMGDIVSMQSFINEDNRQSAEQLLDFLIHWLAYHILGIDQNMAKQIKAIERGVSPLEAYREQEQQANASTEPLLEALNALFSQVSERNRDLLKLNLELEEKVEARTNQLLTANKQLEALSLTDSLTQLPNRRSAIKTLKKLWDDTEHKTLPLVCIMIDADYFKQVNDTCGHEAGDLVLIELAQALKYHFRSDDIVCRLGGDEFFVICPDTGLDGGLYVAEMVRKQVSQMLVPTCYEPWRGSISVGVAERTENMNTYTDLIRAADESVYLAKQEGKNRVRAIQKYVTQEPASVRQN</sequence>
<evidence type="ECO:0000313" key="9">
    <source>
        <dbReference type="EMBL" id="OQK02603.1"/>
    </source>
</evidence>
<evidence type="ECO:0000259" key="7">
    <source>
        <dbReference type="PROSITE" id="PS50887"/>
    </source>
</evidence>
<dbReference type="Gene3D" id="1.20.120.50">
    <property type="entry name" value="Hemerythrin-like"/>
    <property type="match status" value="1"/>
</dbReference>
<dbReference type="RefSeq" id="WP_005495509.1">
    <property type="nucleotide sequence ID" value="NZ_CP023248.2"/>
</dbReference>
<name>A0A249W6N5_VIBPH</name>
<dbReference type="Pfam" id="PF01814">
    <property type="entry name" value="Hemerythrin"/>
    <property type="match status" value="1"/>
</dbReference>
<dbReference type="FunFam" id="3.30.70.270:FF:000001">
    <property type="entry name" value="Diguanylate cyclase domain protein"/>
    <property type="match status" value="1"/>
</dbReference>
<dbReference type="InterPro" id="IPR043128">
    <property type="entry name" value="Rev_trsase/Diguanyl_cyclase"/>
</dbReference>
<organism evidence="8">
    <name type="scientific">Vibrio parahaemolyticus</name>
    <dbReference type="NCBI Taxonomy" id="670"/>
    <lineage>
        <taxon>Bacteria</taxon>
        <taxon>Pseudomonadati</taxon>
        <taxon>Pseudomonadota</taxon>
        <taxon>Gammaproteobacteria</taxon>
        <taxon>Vibrionales</taxon>
        <taxon>Vibrionaceae</taxon>
        <taxon>Vibrio</taxon>
    </lineage>
</organism>
<dbReference type="PANTHER" id="PTHR45138:SF9">
    <property type="entry name" value="DIGUANYLATE CYCLASE DGCM-RELATED"/>
    <property type="match status" value="1"/>
</dbReference>
<dbReference type="EC" id="2.7.7.65" evidence="3"/>
<reference evidence="9 10" key="1">
    <citation type="submission" date="2015-08" db="EMBL/GenBank/DDBJ databases">
        <title>Draft Genome Sequences of Vibrio parahaemolyticus Strains.</title>
        <authorList>
            <person name="Gonzalez-Escalona N."/>
            <person name="DePaola A."/>
        </authorList>
    </citation>
    <scope>NUCLEOTIDE SEQUENCE [LARGE SCALE GENOMIC DNA]</scope>
    <source>
        <strain evidence="9 10">CFSAN001621</strain>
    </source>
</reference>
<dbReference type="CDD" id="cd01949">
    <property type="entry name" value="GGDEF"/>
    <property type="match status" value="1"/>
</dbReference>
<dbReference type="GO" id="GO:0046872">
    <property type="term" value="F:metal ion binding"/>
    <property type="evidence" value="ECO:0007669"/>
    <property type="project" value="UniProtKB-KW"/>
</dbReference>
<gene>
    <name evidence="9" type="ORF">AKG60_04995</name>
    <name evidence="8" type="ORF">YA91_18560</name>
</gene>
<dbReference type="InterPro" id="IPR000160">
    <property type="entry name" value="GGDEF_dom"/>
</dbReference>
<dbReference type="CDD" id="cd12107">
    <property type="entry name" value="Hemerythrin"/>
    <property type="match status" value="1"/>
</dbReference>
<dbReference type="GO" id="GO:0005886">
    <property type="term" value="C:plasma membrane"/>
    <property type="evidence" value="ECO:0007669"/>
    <property type="project" value="TreeGrafter"/>
</dbReference>
<dbReference type="Pfam" id="PF00990">
    <property type="entry name" value="GGDEF"/>
    <property type="match status" value="1"/>
</dbReference>
<evidence type="ECO:0000256" key="3">
    <source>
        <dbReference type="ARBA" id="ARBA00012528"/>
    </source>
</evidence>
<dbReference type="InterPro" id="IPR012312">
    <property type="entry name" value="Hemerythrin-like"/>
</dbReference>
<dbReference type="SUPFAM" id="SSF47188">
    <property type="entry name" value="Hemerythrin-like"/>
    <property type="match status" value="1"/>
</dbReference>
<accession>A0A249W6N5</accession>
<dbReference type="InterPro" id="IPR012827">
    <property type="entry name" value="Hemerythrin_metal-bd"/>
</dbReference>
<dbReference type="InterPro" id="IPR029787">
    <property type="entry name" value="Nucleotide_cyclase"/>
</dbReference>
<keyword evidence="5" id="KW-0408">Iron</keyword>
<comment type="similarity">
    <text evidence="2">Belongs to the hemerythrin family.</text>
</comment>
<dbReference type="InterPro" id="IPR035938">
    <property type="entry name" value="Hemerythrin-like_sf"/>
</dbReference>
<dbReference type="Gene3D" id="3.30.70.270">
    <property type="match status" value="1"/>
</dbReference>
<feature type="domain" description="GGDEF" evidence="7">
    <location>
        <begin position="236"/>
        <end position="369"/>
    </location>
</feature>
<comment type="cofactor">
    <cofactor evidence="1">
        <name>Mg(2+)</name>
        <dbReference type="ChEBI" id="CHEBI:18420"/>
    </cofactor>
</comment>
<keyword evidence="10" id="KW-1185">Reference proteome</keyword>
<keyword evidence="4" id="KW-0479">Metal-binding</keyword>